<dbReference type="Proteomes" id="UP000261540">
    <property type="component" value="Unplaced"/>
</dbReference>
<feature type="region of interest" description="Disordered" evidence="1">
    <location>
        <begin position="778"/>
        <end position="825"/>
    </location>
</feature>
<feature type="compositionally biased region" description="Low complexity" evidence="1">
    <location>
        <begin position="1024"/>
        <end position="1035"/>
    </location>
</feature>
<feature type="compositionally biased region" description="Polar residues" evidence="1">
    <location>
        <begin position="296"/>
        <end position="318"/>
    </location>
</feature>
<feature type="domain" description="GLTSCR protein conserved" evidence="3">
    <location>
        <begin position="851"/>
        <end position="952"/>
    </location>
</feature>
<evidence type="ECO:0000313" key="4">
    <source>
        <dbReference type="Ensembl" id="ENSPKIP00000024711.1"/>
    </source>
</evidence>
<feature type="region of interest" description="Disordered" evidence="1">
    <location>
        <begin position="703"/>
        <end position="722"/>
    </location>
</feature>
<accession>A0A3B3S3V0</accession>
<evidence type="ECO:0000256" key="2">
    <source>
        <dbReference type="SAM" id="SignalP"/>
    </source>
</evidence>
<feature type="signal peptide" evidence="2">
    <location>
        <begin position="1"/>
        <end position="18"/>
    </location>
</feature>
<keyword evidence="5" id="KW-1185">Reference proteome</keyword>
<protein>
    <submittedName>
        <fullName evidence="4">Si:ch211-168d23.3</fullName>
    </submittedName>
</protein>
<keyword evidence="2" id="KW-0732">Signal</keyword>
<proteinExistence type="predicted"/>
<feature type="region of interest" description="Disordered" evidence="1">
    <location>
        <begin position="56"/>
        <end position="85"/>
    </location>
</feature>
<feature type="compositionally biased region" description="Polar residues" evidence="1">
    <location>
        <begin position="1062"/>
        <end position="1082"/>
    </location>
</feature>
<feature type="region of interest" description="Disordered" evidence="1">
    <location>
        <begin position="1101"/>
        <end position="1137"/>
    </location>
</feature>
<dbReference type="PANTHER" id="PTHR15572:SF4">
    <property type="entry name" value="GLIOMA TUMOR SUPPRESSOR CANDIDATE REGION GENE 1 PROTEIN-LIKE ISOFORM X1"/>
    <property type="match status" value="1"/>
</dbReference>
<feature type="region of interest" description="Disordered" evidence="1">
    <location>
        <begin position="1159"/>
        <end position="1179"/>
    </location>
</feature>
<dbReference type="Pfam" id="PF15249">
    <property type="entry name" value="GLTSCR1"/>
    <property type="match status" value="1"/>
</dbReference>
<feature type="compositionally biased region" description="Low complexity" evidence="1">
    <location>
        <begin position="809"/>
        <end position="822"/>
    </location>
</feature>
<sequence>MSNFATICLVRFVPMLSADMEDEDGTCLLDVLCDPQALNDFLHGTNELESDDLLINSSPGEPSLFADAPSPGSLLADDVPSRDTPPPGCVDLSFLEEALLSSPDGGGVPEVGQGGPVGAVEEEEACDILQQSLQEADITEQTLALEAGLAAPGDALSLYNPPGTLIGSLASQFLAKSSPLPTMPRDTQAAVEPPQPSLLAVGPGCPSLKPAAPQLMGLLPGTVFPGTPPEASISLSPAQGSGMIIQKALPSLTGRPMMATSLRATTGPGILLTRGPLPIQPKMPVNIQPRLVQISPKPSGQKTSPSLTLVQGTTSPNILLSPPLGPKQPPTTPHLSKPVSVQLLNQGGSIVIQPQGLFQGHNQFLLPNQTPVPVSQSAGTTRPLLTPTSQQEISVRGGAPSSGHLMDSTQILTAPPRQLNFSPVFTTPTGQLALRQGALLSGPLHLQSAPPTIVQMPAQVAGSYTPQGQGRRGTLLHGTALGGHITLINSPGVLPSDVASISIVNGPSVVQGLPFAPQAQQPISGGIDGQQSQPQTSVLLLPETSALEDKGSNEEQLLHVPQVCPTEVQSSPPVLTVLQPQLDVPLHHDPIDPLPEHILPRANGPQVLGGLSSPAPPKHDFMHRLQQVNQQTLQPQSTSADNLPATLQVQVTPQITVSQAGAPPVTPIPRGVGTPTHPGHEQPGPRCSPLIGQASLSTTHASFSSHFGGQAESLSESGHGKASHFSRAAIPVHTAPSPLVVSLSVGSHPPTSLLGPEDLQAPTDASTQLRAEVKQALVSTVQSTGPQPASPKPQGLQLQGQHSLKHHSQMTQMQPQQQSNSQVTACKDKEREERLTPAIRKHRFQQLLCRDHTAVLSPDAHSPFLSLENAVIRLLPFHTCAGCLPSQADFLTVDKQFEAVSDLLLKRTKEMLNKYRQLLLGEAQQVSPSAEMVMLERLFLQAERGVLGEEKRKARLEPESFLVSLHKPASGPPLLHSNSPPSPPSWALLSDRPPGLKTYRSSSRGALKLTIKHESGSRKVVHNSACESACSPPSSHKSDGTGQLTNGRDTINEQGQGGQDPTYPQNLTESSENNRSQITDEAQESKQITDTHIAYSISQVDPQSSASVLPGTDPVLCPPKPKRLRPDPDQSQQGLAFPGEDHVLNEHLQSAIDSILELQRMQGPPSLQAQPPPDGKGASVLEQAVSSIMEGHQ</sequence>
<feature type="region of interest" description="Disordered" evidence="1">
    <location>
        <begin position="373"/>
        <end position="402"/>
    </location>
</feature>
<feature type="region of interest" description="Disordered" evidence="1">
    <location>
        <begin position="295"/>
        <end position="337"/>
    </location>
</feature>
<evidence type="ECO:0000256" key="1">
    <source>
        <dbReference type="SAM" id="MobiDB-lite"/>
    </source>
</evidence>
<feature type="compositionally biased region" description="Polar residues" evidence="1">
    <location>
        <begin position="778"/>
        <end position="787"/>
    </location>
</feature>
<dbReference type="STRING" id="1676925.ENSPKIP00000024711"/>
<feature type="compositionally biased region" description="Polar residues" evidence="1">
    <location>
        <begin position="703"/>
        <end position="716"/>
    </location>
</feature>
<organism evidence="4 5">
    <name type="scientific">Paramormyrops kingsleyae</name>
    <dbReference type="NCBI Taxonomy" id="1676925"/>
    <lineage>
        <taxon>Eukaryota</taxon>
        <taxon>Metazoa</taxon>
        <taxon>Chordata</taxon>
        <taxon>Craniata</taxon>
        <taxon>Vertebrata</taxon>
        <taxon>Euteleostomi</taxon>
        <taxon>Actinopterygii</taxon>
        <taxon>Neopterygii</taxon>
        <taxon>Teleostei</taxon>
        <taxon>Osteoglossocephala</taxon>
        <taxon>Osteoglossomorpha</taxon>
        <taxon>Osteoglossiformes</taxon>
        <taxon>Mormyridae</taxon>
        <taxon>Paramormyrops</taxon>
    </lineage>
</organism>
<reference evidence="4" key="2">
    <citation type="submission" date="2025-09" db="UniProtKB">
        <authorList>
            <consortium name="Ensembl"/>
        </authorList>
    </citation>
    <scope>IDENTIFICATION</scope>
</reference>
<feature type="region of interest" description="Disordered" evidence="1">
    <location>
        <begin position="971"/>
        <end position="1086"/>
    </location>
</feature>
<name>A0A3B3S3V0_9TELE</name>
<dbReference type="InterPro" id="IPR015671">
    <property type="entry name" value="GSCR1_dom"/>
</dbReference>
<feature type="compositionally biased region" description="Polar residues" evidence="1">
    <location>
        <begin position="1040"/>
        <end position="1054"/>
    </location>
</feature>
<dbReference type="PANTHER" id="PTHR15572">
    <property type="entry name" value="GLIOMA TUMOR SUPPRESSOR CANDIDATE REGION GENE 1"/>
    <property type="match status" value="1"/>
</dbReference>
<dbReference type="GO" id="GO:0016514">
    <property type="term" value="C:SWI/SNF complex"/>
    <property type="evidence" value="ECO:0007669"/>
    <property type="project" value="TreeGrafter"/>
</dbReference>
<dbReference type="AlphaFoldDB" id="A0A3B3S3V0"/>
<feature type="compositionally biased region" description="Low complexity" evidence="1">
    <location>
        <begin position="972"/>
        <end position="990"/>
    </location>
</feature>
<feature type="chain" id="PRO_5017412182" evidence="2">
    <location>
        <begin position="19"/>
        <end position="1193"/>
    </location>
</feature>
<dbReference type="Ensembl" id="ENSPKIT00000005425.1">
    <property type="protein sequence ID" value="ENSPKIP00000024711.1"/>
    <property type="gene ID" value="ENSPKIG00000007856.1"/>
</dbReference>
<feature type="compositionally biased region" description="Pro residues" evidence="1">
    <location>
        <begin position="323"/>
        <end position="332"/>
    </location>
</feature>
<evidence type="ECO:0000313" key="5">
    <source>
        <dbReference type="Proteomes" id="UP000261540"/>
    </source>
</evidence>
<dbReference type="InterPro" id="IPR052438">
    <property type="entry name" value="Chromatin_remod/trans_coact"/>
</dbReference>
<dbReference type="GeneTree" id="ENSGT00940000159112"/>
<dbReference type="GO" id="GO:0045893">
    <property type="term" value="P:positive regulation of DNA-templated transcription"/>
    <property type="evidence" value="ECO:0007669"/>
    <property type="project" value="TreeGrafter"/>
</dbReference>
<evidence type="ECO:0000259" key="3">
    <source>
        <dbReference type="Pfam" id="PF15249"/>
    </source>
</evidence>
<reference evidence="4" key="1">
    <citation type="submission" date="2025-08" db="UniProtKB">
        <authorList>
            <consortium name="Ensembl"/>
        </authorList>
    </citation>
    <scope>IDENTIFICATION</scope>
</reference>